<name>A0ABU2SAE9_9ACTN</name>
<evidence type="ECO:0000256" key="2">
    <source>
        <dbReference type="SAM" id="Phobius"/>
    </source>
</evidence>
<gene>
    <name evidence="4" type="ORF">RM779_21125</name>
</gene>
<keyword evidence="2" id="KW-0472">Membrane</keyword>
<feature type="compositionally biased region" description="Low complexity" evidence="1">
    <location>
        <begin position="43"/>
        <end position="63"/>
    </location>
</feature>
<accession>A0ABU2SAE9</accession>
<dbReference type="Proteomes" id="UP001183615">
    <property type="component" value="Unassembled WGS sequence"/>
</dbReference>
<feature type="signal peptide" evidence="3">
    <location>
        <begin position="1"/>
        <end position="26"/>
    </location>
</feature>
<feature type="region of interest" description="Disordered" evidence="1">
    <location>
        <begin position="33"/>
        <end position="72"/>
    </location>
</feature>
<keyword evidence="2" id="KW-0812">Transmembrane</keyword>
<comment type="caution">
    <text evidence="4">The sequence shown here is derived from an EMBL/GenBank/DDBJ whole genome shotgun (WGS) entry which is preliminary data.</text>
</comment>
<feature type="chain" id="PRO_5046000091" description="LPXTG cell wall anchor domain-containing protein" evidence="3">
    <location>
        <begin position="27"/>
        <end position="181"/>
    </location>
</feature>
<evidence type="ECO:0000256" key="1">
    <source>
        <dbReference type="SAM" id="MobiDB-lite"/>
    </source>
</evidence>
<sequence length="181" mass="18161">MKPLHRFASRLTATAALSLLPLGVAAAPAAAHDDARPGWDHASPLTISPSSGGSGTSVTVKSSCHPSGPATSDAFQRHITLRKAHENKWVGTGRIKRSGLQVGRSYPVTVRCTDGVTLSTSFTFTAGTPSGGASAGFGGSGSSDSGGTQATALAIGGGVTVAGAAGYVFLARRRRAAGTHY</sequence>
<keyword evidence="2" id="KW-1133">Transmembrane helix</keyword>
<protein>
    <recommendedName>
        <fullName evidence="6">LPXTG cell wall anchor domain-containing protein</fullName>
    </recommendedName>
</protein>
<evidence type="ECO:0000256" key="3">
    <source>
        <dbReference type="SAM" id="SignalP"/>
    </source>
</evidence>
<dbReference type="EMBL" id="JAVREV010000012">
    <property type="protein sequence ID" value="MDT0445085.1"/>
    <property type="molecule type" value="Genomic_DNA"/>
</dbReference>
<keyword evidence="5" id="KW-1185">Reference proteome</keyword>
<evidence type="ECO:0008006" key="6">
    <source>
        <dbReference type="Google" id="ProtNLM"/>
    </source>
</evidence>
<evidence type="ECO:0000313" key="4">
    <source>
        <dbReference type="EMBL" id="MDT0445085.1"/>
    </source>
</evidence>
<evidence type="ECO:0000313" key="5">
    <source>
        <dbReference type="Proteomes" id="UP001183615"/>
    </source>
</evidence>
<keyword evidence="3" id="KW-0732">Signal</keyword>
<feature type="transmembrane region" description="Helical" evidence="2">
    <location>
        <begin position="150"/>
        <end position="170"/>
    </location>
</feature>
<dbReference type="RefSeq" id="WP_311619313.1">
    <property type="nucleotide sequence ID" value="NZ_JAVREV010000012.1"/>
</dbReference>
<reference evidence="5" key="1">
    <citation type="submission" date="2023-07" db="EMBL/GenBank/DDBJ databases">
        <title>30 novel species of actinomycetes from the DSMZ collection.</title>
        <authorList>
            <person name="Nouioui I."/>
        </authorList>
    </citation>
    <scope>NUCLEOTIDE SEQUENCE [LARGE SCALE GENOMIC DNA]</scope>
    <source>
        <strain evidence="5">DSM 41886</strain>
    </source>
</reference>
<organism evidence="4 5">
    <name type="scientific">Streptomyces johnsoniae</name>
    <dbReference type="NCBI Taxonomy" id="3075532"/>
    <lineage>
        <taxon>Bacteria</taxon>
        <taxon>Bacillati</taxon>
        <taxon>Actinomycetota</taxon>
        <taxon>Actinomycetes</taxon>
        <taxon>Kitasatosporales</taxon>
        <taxon>Streptomycetaceae</taxon>
        <taxon>Streptomyces</taxon>
    </lineage>
</organism>
<proteinExistence type="predicted"/>